<name>A0ABP7SVE0_9PSEU</name>
<dbReference type="RefSeq" id="WP_344877959.1">
    <property type="nucleotide sequence ID" value="NZ_BAABAL010000017.1"/>
</dbReference>
<reference evidence="2" key="1">
    <citation type="journal article" date="2019" name="Int. J. Syst. Evol. Microbiol.">
        <title>The Global Catalogue of Microorganisms (GCM) 10K type strain sequencing project: providing services to taxonomists for standard genome sequencing and annotation.</title>
        <authorList>
            <consortium name="The Broad Institute Genomics Platform"/>
            <consortium name="The Broad Institute Genome Sequencing Center for Infectious Disease"/>
            <person name="Wu L."/>
            <person name="Ma J."/>
        </authorList>
    </citation>
    <scope>NUCLEOTIDE SEQUENCE [LARGE SCALE GENOMIC DNA]</scope>
    <source>
        <strain evidence="2">JCM 17342</strain>
    </source>
</reference>
<proteinExistence type="predicted"/>
<keyword evidence="2" id="KW-1185">Reference proteome</keyword>
<protein>
    <submittedName>
        <fullName evidence="1">DUF5130 family protein</fullName>
    </submittedName>
</protein>
<organism evidence="1 2">
    <name type="scientific">Allokutzneria multivorans</name>
    <dbReference type="NCBI Taxonomy" id="1142134"/>
    <lineage>
        <taxon>Bacteria</taxon>
        <taxon>Bacillati</taxon>
        <taxon>Actinomycetota</taxon>
        <taxon>Actinomycetes</taxon>
        <taxon>Pseudonocardiales</taxon>
        <taxon>Pseudonocardiaceae</taxon>
        <taxon>Allokutzneria</taxon>
    </lineage>
</organism>
<dbReference type="Gene3D" id="3.10.310.50">
    <property type="match status" value="1"/>
</dbReference>
<dbReference type="InterPro" id="IPR033437">
    <property type="entry name" value="DUF5130"/>
</dbReference>
<accession>A0ABP7SVE0</accession>
<comment type="caution">
    <text evidence="1">The sequence shown here is derived from an EMBL/GenBank/DDBJ whole genome shotgun (WGS) entry which is preliminary data.</text>
</comment>
<sequence>MVAGEVVKKELDRELGIGEALTISGRVSVARMVSPQPPTVPFSPSQLASLDEALTLASRLTGLDFSVYLGGLGEDSRATAESLHAQIGPRASDAVLIAVSPGARVLEVVTGEESSRRISDRSCKLAVMSMVASFKEGDLSGGLVSALRMLSDQAGPAPKH</sequence>
<dbReference type="Proteomes" id="UP001501747">
    <property type="component" value="Unassembled WGS sequence"/>
</dbReference>
<dbReference type="Pfam" id="PF17174">
    <property type="entry name" value="DUF5130"/>
    <property type="match status" value="1"/>
</dbReference>
<evidence type="ECO:0000313" key="1">
    <source>
        <dbReference type="EMBL" id="GAA4017082.1"/>
    </source>
</evidence>
<dbReference type="EMBL" id="BAABAL010000017">
    <property type="protein sequence ID" value="GAA4017082.1"/>
    <property type="molecule type" value="Genomic_DNA"/>
</dbReference>
<evidence type="ECO:0000313" key="2">
    <source>
        <dbReference type="Proteomes" id="UP001501747"/>
    </source>
</evidence>
<gene>
    <name evidence="1" type="ORF">GCM10022247_45380</name>
</gene>